<reference evidence="8 9" key="1">
    <citation type="submission" date="2020-11" db="EMBL/GenBank/DDBJ databases">
        <authorList>
            <person name="Wallbank WR R."/>
            <person name="Pardo Diaz C."/>
            <person name="Kozak K."/>
            <person name="Martin S."/>
            <person name="Jiggins C."/>
            <person name="Moest M."/>
            <person name="Warren A I."/>
            <person name="Generalovic N T."/>
            <person name="Byers J.R.P. K."/>
            <person name="Montejo-Kovacevich G."/>
            <person name="Yen C E."/>
        </authorList>
    </citation>
    <scope>NUCLEOTIDE SEQUENCE [LARGE SCALE GENOMIC DNA]</scope>
</reference>
<dbReference type="SUPFAM" id="SSF57625">
    <property type="entry name" value="Invertebrate chitin-binding proteins"/>
    <property type="match status" value="2"/>
</dbReference>
<keyword evidence="4" id="KW-1015">Disulfide bond</keyword>
<keyword evidence="2 6" id="KW-0732">Signal</keyword>
<keyword evidence="3" id="KW-0677">Repeat</keyword>
<dbReference type="Gene3D" id="2.170.140.10">
    <property type="entry name" value="Chitin binding domain"/>
    <property type="match status" value="2"/>
</dbReference>
<organism evidence="8 9">
    <name type="scientific">Hermetia illucens</name>
    <name type="common">Black soldier fly</name>
    <dbReference type="NCBI Taxonomy" id="343691"/>
    <lineage>
        <taxon>Eukaryota</taxon>
        <taxon>Metazoa</taxon>
        <taxon>Ecdysozoa</taxon>
        <taxon>Arthropoda</taxon>
        <taxon>Hexapoda</taxon>
        <taxon>Insecta</taxon>
        <taxon>Pterygota</taxon>
        <taxon>Neoptera</taxon>
        <taxon>Endopterygota</taxon>
        <taxon>Diptera</taxon>
        <taxon>Brachycera</taxon>
        <taxon>Stratiomyomorpha</taxon>
        <taxon>Stratiomyidae</taxon>
        <taxon>Hermetiinae</taxon>
        <taxon>Hermetia</taxon>
    </lineage>
</organism>
<evidence type="ECO:0000313" key="8">
    <source>
        <dbReference type="EMBL" id="CAD7080503.1"/>
    </source>
</evidence>
<dbReference type="EMBL" id="LR899010">
    <property type="protein sequence ID" value="CAD7080503.1"/>
    <property type="molecule type" value="Genomic_DNA"/>
</dbReference>
<dbReference type="InterPro" id="IPR002557">
    <property type="entry name" value="Chitin-bd_dom"/>
</dbReference>
<dbReference type="OMA" id="TKFYSCA"/>
<evidence type="ECO:0000256" key="5">
    <source>
        <dbReference type="ARBA" id="ARBA00023180"/>
    </source>
</evidence>
<dbReference type="InterPro" id="IPR036508">
    <property type="entry name" value="Chitin-bd_dom_sf"/>
</dbReference>
<dbReference type="PROSITE" id="PS50940">
    <property type="entry name" value="CHIT_BIND_II"/>
    <property type="match status" value="2"/>
</dbReference>
<sequence>MRVLFVVLLGIVVAPCLVQGECCDYSGYKADPSSCCKYKVCDNCLEKSLSCPGGLHWNDKVKACDWPANAACATGSDVNEGLEEDPAPAPAETLELIESRSAGTVCECEGGDYTSGSECCKFKVCAGGQYVEMNCPAGLHWNDKVKACDWPCNAECKTA</sequence>
<evidence type="ECO:0000256" key="4">
    <source>
        <dbReference type="ARBA" id="ARBA00023157"/>
    </source>
</evidence>
<keyword evidence="5" id="KW-0325">Glycoprotein</keyword>
<proteinExistence type="predicted"/>
<keyword evidence="1" id="KW-0147">Chitin-binding</keyword>
<dbReference type="InterPro" id="IPR051940">
    <property type="entry name" value="Chitin_bind-dev_reg"/>
</dbReference>
<dbReference type="Proteomes" id="UP000594454">
    <property type="component" value="Chromosome 2"/>
</dbReference>
<protein>
    <recommendedName>
        <fullName evidence="7">Chitin-binding type-2 domain-containing protein</fullName>
    </recommendedName>
</protein>
<evidence type="ECO:0000256" key="6">
    <source>
        <dbReference type="SAM" id="SignalP"/>
    </source>
</evidence>
<evidence type="ECO:0000256" key="3">
    <source>
        <dbReference type="ARBA" id="ARBA00022737"/>
    </source>
</evidence>
<gene>
    <name evidence="8" type="ORF">HERILL_LOCUS3652</name>
</gene>
<dbReference type="PANTHER" id="PTHR23301">
    <property type="entry name" value="CHITIN BINDING PERITROPHIN-A"/>
    <property type="match status" value="1"/>
</dbReference>
<dbReference type="GO" id="GO:0008061">
    <property type="term" value="F:chitin binding"/>
    <property type="evidence" value="ECO:0007669"/>
    <property type="project" value="UniProtKB-KW"/>
</dbReference>
<feature type="domain" description="Chitin-binding type-2" evidence="7">
    <location>
        <begin position="19"/>
        <end position="74"/>
    </location>
</feature>
<dbReference type="InParanoid" id="A0A7R8UGK4"/>
<dbReference type="PANTHER" id="PTHR23301:SF0">
    <property type="entry name" value="CHITIN-BINDING TYPE-2 DOMAIN-CONTAINING PROTEIN-RELATED"/>
    <property type="match status" value="1"/>
</dbReference>
<name>A0A7R8UGK4_HERIL</name>
<dbReference type="AlphaFoldDB" id="A0A7R8UGK4"/>
<dbReference type="Pfam" id="PF01607">
    <property type="entry name" value="CBM_14"/>
    <property type="match status" value="2"/>
</dbReference>
<evidence type="ECO:0000256" key="1">
    <source>
        <dbReference type="ARBA" id="ARBA00022669"/>
    </source>
</evidence>
<evidence type="ECO:0000313" key="9">
    <source>
        <dbReference type="Proteomes" id="UP000594454"/>
    </source>
</evidence>
<evidence type="ECO:0000256" key="2">
    <source>
        <dbReference type="ARBA" id="ARBA00022729"/>
    </source>
</evidence>
<evidence type="ECO:0000259" key="7">
    <source>
        <dbReference type="PROSITE" id="PS50940"/>
    </source>
</evidence>
<feature type="domain" description="Chitin-binding type-2" evidence="7">
    <location>
        <begin position="103"/>
        <end position="158"/>
    </location>
</feature>
<keyword evidence="9" id="KW-1185">Reference proteome</keyword>
<feature type="chain" id="PRO_5031302553" description="Chitin-binding type-2 domain-containing protein" evidence="6">
    <location>
        <begin position="21"/>
        <end position="159"/>
    </location>
</feature>
<feature type="signal peptide" evidence="6">
    <location>
        <begin position="1"/>
        <end position="20"/>
    </location>
</feature>
<accession>A0A7R8UGK4</accession>
<dbReference type="SMART" id="SM00494">
    <property type="entry name" value="ChtBD2"/>
    <property type="match status" value="2"/>
</dbReference>
<dbReference type="GO" id="GO:0005576">
    <property type="term" value="C:extracellular region"/>
    <property type="evidence" value="ECO:0007669"/>
    <property type="project" value="InterPro"/>
</dbReference>
<dbReference type="OrthoDB" id="6020543at2759"/>